<accession>A0A0R3WYC6</accession>
<dbReference type="WBParaSite" id="TTAC_0000576601-mRNA-1">
    <property type="protein sequence ID" value="TTAC_0000576601-mRNA-1"/>
    <property type="gene ID" value="TTAC_0000576601"/>
</dbReference>
<organism evidence="3">
    <name type="scientific">Hydatigena taeniaeformis</name>
    <name type="common">Feline tapeworm</name>
    <name type="synonym">Taenia taeniaeformis</name>
    <dbReference type="NCBI Taxonomy" id="6205"/>
    <lineage>
        <taxon>Eukaryota</taxon>
        <taxon>Metazoa</taxon>
        <taxon>Spiralia</taxon>
        <taxon>Lophotrochozoa</taxon>
        <taxon>Platyhelminthes</taxon>
        <taxon>Cestoda</taxon>
        <taxon>Eucestoda</taxon>
        <taxon>Cyclophyllidea</taxon>
        <taxon>Taeniidae</taxon>
        <taxon>Hydatigera</taxon>
    </lineage>
</organism>
<dbReference type="EMBL" id="UYWX01008894">
    <property type="protein sequence ID" value="VDM27603.1"/>
    <property type="molecule type" value="Genomic_DNA"/>
</dbReference>
<evidence type="ECO:0000313" key="3">
    <source>
        <dbReference type="WBParaSite" id="TTAC_0000576601-mRNA-1"/>
    </source>
</evidence>
<keyword evidence="2" id="KW-1185">Reference proteome</keyword>
<sequence>MLLLYPIKINDCSSPYTTGYGGTFCEKVFSLYIASADVHVAVPFPSRGCFYPRGNISLTFSTDQQEGILFFFSEAIDEPLSSHRFLMAQLHQGHVKISFAIDTGGVATAYSVSMVRRILERLEG</sequence>
<dbReference type="AlphaFoldDB" id="A0A0R3WYC6"/>
<dbReference type="STRING" id="6205.A0A0R3WYC6"/>
<dbReference type="Proteomes" id="UP000274429">
    <property type="component" value="Unassembled WGS sequence"/>
</dbReference>
<dbReference type="OrthoDB" id="283575at2759"/>
<proteinExistence type="predicted"/>
<gene>
    <name evidence="1" type="ORF">TTAC_LOCUS5754</name>
</gene>
<dbReference type="InterPro" id="IPR013320">
    <property type="entry name" value="ConA-like_dom_sf"/>
</dbReference>
<evidence type="ECO:0000313" key="1">
    <source>
        <dbReference type="EMBL" id="VDM27603.1"/>
    </source>
</evidence>
<dbReference type="Gene3D" id="2.60.120.200">
    <property type="match status" value="1"/>
</dbReference>
<reference evidence="1 2" key="2">
    <citation type="submission" date="2018-11" db="EMBL/GenBank/DDBJ databases">
        <authorList>
            <consortium name="Pathogen Informatics"/>
        </authorList>
    </citation>
    <scope>NUCLEOTIDE SEQUENCE [LARGE SCALE GENOMIC DNA]</scope>
</reference>
<dbReference type="SUPFAM" id="SSF49899">
    <property type="entry name" value="Concanavalin A-like lectins/glucanases"/>
    <property type="match status" value="1"/>
</dbReference>
<evidence type="ECO:0000313" key="2">
    <source>
        <dbReference type="Proteomes" id="UP000274429"/>
    </source>
</evidence>
<name>A0A0R3WYC6_HYDTA</name>
<reference evidence="3" key="1">
    <citation type="submission" date="2017-02" db="UniProtKB">
        <authorList>
            <consortium name="WormBaseParasite"/>
        </authorList>
    </citation>
    <scope>IDENTIFICATION</scope>
</reference>
<protein>
    <submittedName>
        <fullName evidence="3">CUB domain-containing protein</fullName>
    </submittedName>
</protein>